<dbReference type="AlphaFoldDB" id="A0A9P5SCA7"/>
<proteinExistence type="predicted"/>
<name>A0A9P5SCA7_9FUNG</name>
<evidence type="ECO:0000313" key="1">
    <source>
        <dbReference type="EMBL" id="KAF9317187.1"/>
    </source>
</evidence>
<organism evidence="1 2">
    <name type="scientific">Podila minutissima</name>
    <dbReference type="NCBI Taxonomy" id="64525"/>
    <lineage>
        <taxon>Eukaryota</taxon>
        <taxon>Fungi</taxon>
        <taxon>Fungi incertae sedis</taxon>
        <taxon>Mucoromycota</taxon>
        <taxon>Mortierellomycotina</taxon>
        <taxon>Mortierellomycetes</taxon>
        <taxon>Mortierellales</taxon>
        <taxon>Mortierellaceae</taxon>
        <taxon>Podila</taxon>
    </lineage>
</organism>
<keyword evidence="2" id="KW-1185">Reference proteome</keyword>
<sequence length="138" mass="15037">LGAASRDRIIAAWNFLVQHNRLYRGQPNINAGPAEVDLRDAKFVRDVIDEQRPVHAGQEAFGGFVIRGEDEPGPRAGDIAIEDVAVAIDSETHELVTFAAPDIMAKVFPELFPLGNGHFSLWHQKIKGRTAAQSAAAK</sequence>
<evidence type="ECO:0000313" key="2">
    <source>
        <dbReference type="Proteomes" id="UP000696485"/>
    </source>
</evidence>
<comment type="caution">
    <text evidence="1">The sequence shown here is derived from an EMBL/GenBank/DDBJ whole genome shotgun (WGS) entry which is preliminary data.</text>
</comment>
<dbReference type="EMBL" id="JAAAUY010001936">
    <property type="protein sequence ID" value="KAF9317187.1"/>
    <property type="molecule type" value="Genomic_DNA"/>
</dbReference>
<feature type="non-terminal residue" evidence="1">
    <location>
        <position position="138"/>
    </location>
</feature>
<reference evidence="1" key="1">
    <citation type="journal article" date="2020" name="Fungal Divers.">
        <title>Resolving the Mortierellaceae phylogeny through synthesis of multi-gene phylogenetics and phylogenomics.</title>
        <authorList>
            <person name="Vandepol N."/>
            <person name="Liber J."/>
            <person name="Desiro A."/>
            <person name="Na H."/>
            <person name="Kennedy M."/>
            <person name="Barry K."/>
            <person name="Grigoriev I.V."/>
            <person name="Miller A.N."/>
            <person name="O'Donnell K."/>
            <person name="Stajich J.E."/>
            <person name="Bonito G."/>
        </authorList>
    </citation>
    <scope>NUCLEOTIDE SEQUENCE</scope>
    <source>
        <strain evidence="1">NVP1</strain>
    </source>
</reference>
<accession>A0A9P5SCA7</accession>
<dbReference type="Proteomes" id="UP000696485">
    <property type="component" value="Unassembled WGS sequence"/>
</dbReference>
<protein>
    <submittedName>
        <fullName evidence="1">Uncharacterized protein</fullName>
    </submittedName>
</protein>
<feature type="non-terminal residue" evidence="1">
    <location>
        <position position="1"/>
    </location>
</feature>
<gene>
    <name evidence="1" type="ORF">BG006_003417</name>
</gene>